<keyword evidence="1" id="KW-1133">Transmembrane helix</keyword>
<keyword evidence="1" id="KW-0812">Transmembrane</keyword>
<dbReference type="AlphaFoldDB" id="A0A1A9ZTK3"/>
<name>A0A1A9ZTK3_GLOPL</name>
<reference evidence="3" key="1">
    <citation type="submission" date="2014-03" db="EMBL/GenBank/DDBJ databases">
        <authorList>
            <person name="Aksoy S."/>
            <person name="Warren W."/>
            <person name="Wilson R.K."/>
        </authorList>
    </citation>
    <scope>NUCLEOTIDE SEQUENCE [LARGE SCALE GENOMIC DNA]</scope>
    <source>
        <strain evidence="3">IAEA</strain>
    </source>
</reference>
<evidence type="ECO:0000313" key="3">
    <source>
        <dbReference type="Proteomes" id="UP000092445"/>
    </source>
</evidence>
<proteinExistence type="predicted"/>
<protein>
    <submittedName>
        <fullName evidence="2">Uncharacterized protein</fullName>
    </submittedName>
</protein>
<evidence type="ECO:0000313" key="2">
    <source>
        <dbReference type="EnsemblMetazoa" id="GPAI024501-PA"/>
    </source>
</evidence>
<dbReference type="Proteomes" id="UP000092445">
    <property type="component" value="Unassembled WGS sequence"/>
</dbReference>
<evidence type="ECO:0000256" key="1">
    <source>
        <dbReference type="SAM" id="Phobius"/>
    </source>
</evidence>
<sequence length="120" mass="13450">MSTTSDDASPIEKQQQQYIFNLHTIATITTATTATTTRSSLSLSSRLSRRPQNNRSLCRSYLWPKAPKAVAAIIQWILLLLLIYFTTADRLMNRMIQTITGQQLDAVAIVVSVDTEMPPH</sequence>
<dbReference type="EnsemblMetazoa" id="GPAI024501-RA">
    <property type="protein sequence ID" value="GPAI024501-PA"/>
    <property type="gene ID" value="GPAI024501"/>
</dbReference>
<keyword evidence="1" id="KW-0472">Membrane</keyword>
<organism evidence="2 3">
    <name type="scientific">Glossina pallidipes</name>
    <name type="common">Tsetse fly</name>
    <dbReference type="NCBI Taxonomy" id="7398"/>
    <lineage>
        <taxon>Eukaryota</taxon>
        <taxon>Metazoa</taxon>
        <taxon>Ecdysozoa</taxon>
        <taxon>Arthropoda</taxon>
        <taxon>Hexapoda</taxon>
        <taxon>Insecta</taxon>
        <taxon>Pterygota</taxon>
        <taxon>Neoptera</taxon>
        <taxon>Endopterygota</taxon>
        <taxon>Diptera</taxon>
        <taxon>Brachycera</taxon>
        <taxon>Muscomorpha</taxon>
        <taxon>Hippoboscoidea</taxon>
        <taxon>Glossinidae</taxon>
        <taxon>Glossina</taxon>
    </lineage>
</organism>
<feature type="transmembrane region" description="Helical" evidence="1">
    <location>
        <begin position="69"/>
        <end position="87"/>
    </location>
</feature>
<dbReference type="VEuPathDB" id="VectorBase:GPAI024501"/>
<accession>A0A1A9ZTK3</accession>
<keyword evidence="3" id="KW-1185">Reference proteome</keyword>
<reference evidence="2" key="2">
    <citation type="submission" date="2020-05" db="UniProtKB">
        <authorList>
            <consortium name="EnsemblMetazoa"/>
        </authorList>
    </citation>
    <scope>IDENTIFICATION</scope>
    <source>
        <strain evidence="2">IAEA</strain>
    </source>
</reference>